<dbReference type="RefSeq" id="WP_185272837.1">
    <property type="nucleotide sequence ID" value="NZ_CP055156.1"/>
</dbReference>
<dbReference type="EMBL" id="CP055156">
    <property type="protein sequence ID" value="QNF32054.1"/>
    <property type="molecule type" value="Genomic_DNA"/>
</dbReference>
<evidence type="ECO:0000313" key="3">
    <source>
        <dbReference type="Proteomes" id="UP000515237"/>
    </source>
</evidence>
<dbReference type="Gene3D" id="3.40.30.10">
    <property type="entry name" value="Glutaredoxin"/>
    <property type="match status" value="1"/>
</dbReference>
<dbReference type="SUPFAM" id="SSF52833">
    <property type="entry name" value="Thioredoxin-like"/>
    <property type="match status" value="1"/>
</dbReference>
<dbReference type="KEGG" id="aswu:HUW51_04665"/>
<dbReference type="InterPro" id="IPR001853">
    <property type="entry name" value="DSBA-like_thioredoxin_dom"/>
</dbReference>
<sequence>MNNITLFYVYDALCGWCYGFGPVIEKLHQNYADKIDFQVLSGGMITGGRVGPLTHMAAYIKQASPRVTELTGVPFTEAYLNGVLEDSTYIGDSTPPAIALSILKEAQPDMQVTFARGIQKLMFQEGKKINEAPAYLNLAEQAGMSATDFTQKFADPTYLAKAQEEFALVQNWGISGFPAVVVQKQDQLYLVANGFVPYAKLAATIDKVLA</sequence>
<dbReference type="GO" id="GO:0016491">
    <property type="term" value="F:oxidoreductase activity"/>
    <property type="evidence" value="ECO:0007669"/>
    <property type="project" value="InterPro"/>
</dbReference>
<dbReference type="Pfam" id="PF01323">
    <property type="entry name" value="DSBA"/>
    <property type="match status" value="1"/>
</dbReference>
<protein>
    <submittedName>
        <fullName evidence="2">DsbA family protein</fullName>
    </submittedName>
</protein>
<gene>
    <name evidence="2" type="ORF">HUW51_04665</name>
</gene>
<dbReference type="PANTHER" id="PTHR13887">
    <property type="entry name" value="GLUTATHIONE S-TRANSFERASE KAPPA"/>
    <property type="match status" value="1"/>
</dbReference>
<dbReference type="Gene3D" id="1.10.472.60">
    <property type="entry name" value="putative protein disulfide isomerase domain"/>
    <property type="match status" value="1"/>
</dbReference>
<dbReference type="CDD" id="cd03025">
    <property type="entry name" value="DsbA_FrnE_like"/>
    <property type="match status" value="1"/>
</dbReference>
<dbReference type="AlphaFoldDB" id="A0A7G7G4H0"/>
<feature type="domain" description="DSBA-like thioredoxin" evidence="1">
    <location>
        <begin position="9"/>
        <end position="203"/>
    </location>
</feature>
<evidence type="ECO:0000259" key="1">
    <source>
        <dbReference type="Pfam" id="PF01323"/>
    </source>
</evidence>
<evidence type="ECO:0000313" key="2">
    <source>
        <dbReference type="EMBL" id="QNF32054.1"/>
    </source>
</evidence>
<accession>A0A7G7G4H0</accession>
<keyword evidence="3" id="KW-1185">Reference proteome</keyword>
<dbReference type="PANTHER" id="PTHR13887:SF54">
    <property type="entry name" value="DSBA FAMILY PROTEIN"/>
    <property type="match status" value="1"/>
</dbReference>
<dbReference type="InterPro" id="IPR036249">
    <property type="entry name" value="Thioredoxin-like_sf"/>
</dbReference>
<organism evidence="2 3">
    <name type="scientific">Adhaeribacter swui</name>
    <dbReference type="NCBI Taxonomy" id="2086471"/>
    <lineage>
        <taxon>Bacteria</taxon>
        <taxon>Pseudomonadati</taxon>
        <taxon>Bacteroidota</taxon>
        <taxon>Cytophagia</taxon>
        <taxon>Cytophagales</taxon>
        <taxon>Hymenobacteraceae</taxon>
        <taxon>Adhaeribacter</taxon>
    </lineage>
</organism>
<reference evidence="2 3" key="1">
    <citation type="journal article" date="2018" name="Int. J. Syst. Evol. Microbiol.">
        <title>Adhaeribacter swui sp. nov., isolated from wet mud.</title>
        <authorList>
            <person name="Kim D.U."/>
            <person name="Kim K.W."/>
            <person name="Kang M.S."/>
            <person name="Kim J.Y."/>
            <person name="Jang J.H."/>
            <person name="Kim M.K."/>
        </authorList>
    </citation>
    <scope>NUCLEOTIDE SEQUENCE [LARGE SCALE GENOMIC DNA]</scope>
    <source>
        <strain evidence="2 3">KCTC 52873</strain>
    </source>
</reference>
<proteinExistence type="predicted"/>
<dbReference type="Proteomes" id="UP000515237">
    <property type="component" value="Chromosome"/>
</dbReference>
<name>A0A7G7G4H0_9BACT</name>